<dbReference type="InterPro" id="IPR003347">
    <property type="entry name" value="JmjC_dom"/>
</dbReference>
<dbReference type="Proteomes" id="UP001642464">
    <property type="component" value="Unassembled WGS sequence"/>
</dbReference>
<name>A0ABP0HEG6_9DINO</name>
<evidence type="ECO:0000313" key="1">
    <source>
        <dbReference type="EMBL" id="CAK8988542.1"/>
    </source>
</evidence>
<dbReference type="PROSITE" id="PS51184">
    <property type="entry name" value="JMJC"/>
    <property type="match status" value="1"/>
</dbReference>
<dbReference type="PANTHER" id="PTHR13096:SF8">
    <property type="entry name" value="RIBOSOMAL OXYGENASE 1"/>
    <property type="match status" value="1"/>
</dbReference>
<dbReference type="SUPFAM" id="SSF51197">
    <property type="entry name" value="Clavaminate synthase-like"/>
    <property type="match status" value="1"/>
</dbReference>
<dbReference type="PANTHER" id="PTHR13096">
    <property type="entry name" value="MINA53 MYC INDUCED NUCLEAR ANTIGEN"/>
    <property type="match status" value="1"/>
</dbReference>
<dbReference type="Gene3D" id="3.90.930.40">
    <property type="match status" value="1"/>
</dbReference>
<comment type="caution">
    <text evidence="1">The sequence shown here is derived from an EMBL/GenBank/DDBJ whole genome shotgun (WGS) entry which is preliminary data.</text>
</comment>
<gene>
    <name evidence="1" type="ORF">SCF082_LOCUS1432</name>
</gene>
<dbReference type="Pfam" id="PF08007">
    <property type="entry name" value="JmjC_2"/>
    <property type="match status" value="1"/>
</dbReference>
<proteinExistence type="predicted"/>
<dbReference type="InterPro" id="IPR039994">
    <property type="entry name" value="NO66-like"/>
</dbReference>
<evidence type="ECO:0000313" key="2">
    <source>
        <dbReference type="Proteomes" id="UP001642464"/>
    </source>
</evidence>
<organism evidence="1 2">
    <name type="scientific">Durusdinium trenchii</name>
    <dbReference type="NCBI Taxonomy" id="1381693"/>
    <lineage>
        <taxon>Eukaryota</taxon>
        <taxon>Sar</taxon>
        <taxon>Alveolata</taxon>
        <taxon>Dinophyceae</taxon>
        <taxon>Suessiales</taxon>
        <taxon>Symbiodiniaceae</taxon>
        <taxon>Durusdinium</taxon>
    </lineage>
</organism>
<sequence>MVKKKKLNGGENGDDYKRVDTTTSPVNADNFGLATLLSPVTVDKFHEGFFERHALHVARPSCPGYYAPLEDLSSPQRLFKLMEDGTVPLYRINMFRCTDGKTKETPPTPTRVDEVVRLFNEGWSIQWLQPQHEHDALSTLVATLESQFGCLVGVNAYLTPAGAQGLAPHWDDVDVFVLQLGGSKAWSLHRCCTDSPLEPEQQTLPRYSSGDLAPESLSDAFMRPKLLPGDLLYFPRGIIHHAPNKDVSSPSVHLTISTFQRQTVYDLVQKTFEEAMSELWEEDEELRKALPWKALTLAPPNKLLSSAVAQQLRRLADAVEAESSEDTPGAVAAALGELGAEFVRHRMPPRQKEEVEVSLVGLRSTVRLDISAIALLPVPGDIDDAAARLIHCASNMRKNHMMNHPAGADAGHCFPGNAEEAEPEEAEEEDLEGDEVLDPADPGQVLSGPVVVALRHICSSEPKTLQELLQEAKVPPERWQEVCQLLTQLTALGLASVEDPPSLPKASSKLASASKRRRIKK</sequence>
<accession>A0ABP0HEG6</accession>
<reference evidence="1 2" key="1">
    <citation type="submission" date="2024-02" db="EMBL/GenBank/DDBJ databases">
        <authorList>
            <person name="Chen Y."/>
            <person name="Shah S."/>
            <person name="Dougan E. K."/>
            <person name="Thang M."/>
            <person name="Chan C."/>
        </authorList>
    </citation>
    <scope>NUCLEOTIDE SEQUENCE [LARGE SCALE GENOMIC DNA]</scope>
</reference>
<keyword evidence="2" id="KW-1185">Reference proteome</keyword>
<dbReference type="Gene3D" id="2.60.120.650">
    <property type="entry name" value="Cupin"/>
    <property type="match status" value="1"/>
</dbReference>
<dbReference type="EMBL" id="CAXAMM010000692">
    <property type="protein sequence ID" value="CAK8988542.1"/>
    <property type="molecule type" value="Genomic_DNA"/>
</dbReference>
<protein>
    <submittedName>
        <fullName evidence="1">Uncharacterized protein</fullName>
    </submittedName>
</protein>